<evidence type="ECO:0000313" key="1">
    <source>
        <dbReference type="EMBL" id="QNN89357.1"/>
    </source>
</evidence>
<name>A0A7G9U8C6_9ABAC</name>
<dbReference type="Pfam" id="PF05214">
    <property type="entry name" value="Baculo_p33"/>
    <property type="match status" value="1"/>
</dbReference>
<proteinExistence type="predicted"/>
<sequence length="100" mass="11872">MNVKGYIIYHIERIELALDRERYGAPIIFTNSYCNNMIERECQEEQNATDQVAKSATESMVPSNVLMKNLMAYVSMMFHNHINDYKWIQRNQNHPFIKNI</sequence>
<reference evidence="1" key="1">
    <citation type="submission" date="2019-11" db="EMBL/GenBank/DDBJ databases">
        <title>Studies on the baculoviruses infecting the caterpillars, Spilarctia obliqua Walker (Erebidae) and Pieris brassicae Linn. (Pieridae) (Insecta: Lepidoptera).</title>
        <authorList>
            <person name="Paul S."/>
            <person name="Arumugaperumal A."/>
            <person name="Sathiya Balasingh Thangapandi E.J.J."/>
            <person name="Sarjubala Devi H."/>
            <person name="Johnson T."/>
            <person name="Maisnam S."/>
            <person name="Krishnavel S."/>
            <person name="Soman Syamala S."/>
            <person name="Ramamoorthy S."/>
            <person name="Karthikeyan R."/>
            <person name="Subburaman C."/>
            <person name="Jeyaprakash R."/>
            <person name="Azhaguchamy M."/>
            <person name="Ramaiyer V."/>
            <person name="Sivasubramaniam S."/>
        </authorList>
    </citation>
    <scope>NUCLEOTIDE SEQUENCE</scope>
    <source>
        <strain evidence="1">Manipur</strain>
    </source>
</reference>
<dbReference type="EMBL" id="MN750523">
    <property type="protein sequence ID" value="QNN89357.1"/>
    <property type="molecule type" value="Genomic_DNA"/>
</dbReference>
<organism evidence="1">
    <name type="scientific">Spilarctia obliqua nucleopolyhedrovirus</name>
    <dbReference type="NCBI Taxonomy" id="1638618"/>
    <lineage>
        <taxon>Viruses</taxon>
        <taxon>Viruses incertae sedis</taxon>
        <taxon>Naldaviricetes</taxon>
        <taxon>Lefavirales</taxon>
        <taxon>Baculoviridae</taxon>
        <taxon>Alphabaculovirus</taxon>
    </lineage>
</organism>
<protein>
    <submittedName>
        <fullName evidence="1">ORF62</fullName>
    </submittedName>
</protein>
<accession>A0A7G9U8C6</accession>
<dbReference type="InterPro" id="IPR007879">
    <property type="entry name" value="Baculo_p33"/>
</dbReference>